<gene>
    <name evidence="1" type="ORF">C6P46_005259</name>
</gene>
<dbReference type="GO" id="GO:0000070">
    <property type="term" value="P:mitotic sister chromatid segregation"/>
    <property type="evidence" value="ECO:0007669"/>
    <property type="project" value="TreeGrafter"/>
</dbReference>
<comment type="caution">
    <text evidence="1">The sequence shown here is derived from an EMBL/GenBank/DDBJ whole genome shotgun (WGS) entry which is preliminary data.</text>
</comment>
<sequence>MADPATAGALLERARQYAGERAAQQLAADGDRASLDMDSSNFAAAKLDDTVAQLNQLGCTRGLDSDAVDAGYALALLGKLSSHDACRLLQSLVPQSTLSAKSALCIVSSAGETMCARPALFGQVDYDVQAVALWQLQTLLELDLVSADALRLLRRLYPIIEAGLNYSRLRDPTACILQVLSASGDCLAHRVDHLQRRLAGNDASIETWRLLEQYQAHDLVRVYPAPGEVMQGGPASLPDEVSKWRDSLDGLRRDATKSFDATSARRSMMAQKLHVESPSELAHTIETLALPAHASSSLLSLPPTAKTARVKAASDAERVQSWTCLLKAGFDNNYSHLHRLSYFANTELLHDLRSSSTAEDPDSRTADLLARVRDLSAYGGELLEELEPFLAEYLLSWDGHKHKQIVFDLIALLKPFDVGSLRKHYLDQLEKLATSRAMGAEWIADLVGCLTTLVSNLASRDDWSEDASRITAFGALDLDSYLDSLQAVIDSAGHIIETAVSSHPSSLVLRSAALDFHRVALDLPLELGLPVVSLPSPTLTHVCLLANDVSSLSEICGLIHRLRQALTGAGSVLNKEDDASARMIVLLNRTIIDFVNMLWQKRLLRSQEERGAFELPVDEAEALLAYAQAATGNAANSLGITTHPALAVLAKECLQDLAASSDRSAEGLEGAVNSAALKRLASTPDGFNISYTDFRPVLVEWS</sequence>
<dbReference type="AlphaFoldDB" id="A0A9P7B4Q2"/>
<protein>
    <submittedName>
        <fullName evidence="1">Uncharacterized protein</fullName>
    </submittedName>
</protein>
<proteinExistence type="predicted"/>
<dbReference type="PANTHER" id="PTHR48208:SF2">
    <property type="entry name" value="CENTROMERE PROTEIN I"/>
    <property type="match status" value="1"/>
</dbReference>
<dbReference type="GO" id="GO:0000939">
    <property type="term" value="C:inner kinetochore"/>
    <property type="evidence" value="ECO:0007669"/>
    <property type="project" value="TreeGrafter"/>
</dbReference>
<evidence type="ECO:0000313" key="1">
    <source>
        <dbReference type="EMBL" id="KAG0659206.1"/>
    </source>
</evidence>
<dbReference type="OrthoDB" id="6347512at2759"/>
<accession>A0A9P7B4Q2</accession>
<dbReference type="GO" id="GO:0034080">
    <property type="term" value="P:CENP-A containing chromatin assembly"/>
    <property type="evidence" value="ECO:0007669"/>
    <property type="project" value="TreeGrafter"/>
</dbReference>
<organism evidence="1 2">
    <name type="scientific">Rhodotorula mucilaginosa</name>
    <name type="common">Yeast</name>
    <name type="synonym">Rhodotorula rubra</name>
    <dbReference type="NCBI Taxonomy" id="5537"/>
    <lineage>
        <taxon>Eukaryota</taxon>
        <taxon>Fungi</taxon>
        <taxon>Dikarya</taxon>
        <taxon>Basidiomycota</taxon>
        <taxon>Pucciniomycotina</taxon>
        <taxon>Microbotryomycetes</taxon>
        <taxon>Sporidiobolales</taxon>
        <taxon>Sporidiobolaceae</taxon>
        <taxon>Rhodotorula</taxon>
    </lineage>
</organism>
<dbReference type="EMBL" id="PUHQ01000056">
    <property type="protein sequence ID" value="KAG0659206.1"/>
    <property type="molecule type" value="Genomic_DNA"/>
</dbReference>
<dbReference type="PANTHER" id="PTHR48208">
    <property type="entry name" value="CENTROMERE PROTEIN I"/>
    <property type="match status" value="1"/>
</dbReference>
<name>A0A9P7B4Q2_RHOMI</name>
<reference evidence="1 2" key="1">
    <citation type="submission" date="2020-11" db="EMBL/GenBank/DDBJ databases">
        <title>Kefir isolates.</title>
        <authorList>
            <person name="Marcisauskas S."/>
            <person name="Kim Y."/>
            <person name="Blasche S."/>
        </authorList>
    </citation>
    <scope>NUCLEOTIDE SEQUENCE [LARGE SCALE GENOMIC DNA]</scope>
    <source>
        <strain evidence="1 2">KR</strain>
    </source>
</reference>
<dbReference type="Proteomes" id="UP000777482">
    <property type="component" value="Unassembled WGS sequence"/>
</dbReference>
<evidence type="ECO:0000313" key="2">
    <source>
        <dbReference type="Proteomes" id="UP000777482"/>
    </source>
</evidence>
<keyword evidence="2" id="KW-1185">Reference proteome</keyword>